<name>A0ABU1K6F0_9FLAO</name>
<feature type="signal peptide" evidence="1">
    <location>
        <begin position="1"/>
        <end position="18"/>
    </location>
</feature>
<dbReference type="Pfam" id="PF18990">
    <property type="entry name" value="DUF5723"/>
    <property type="match status" value="1"/>
</dbReference>
<evidence type="ECO:0000313" key="4">
    <source>
        <dbReference type="Proteomes" id="UP001257659"/>
    </source>
</evidence>
<keyword evidence="4" id="KW-1185">Reference proteome</keyword>
<evidence type="ECO:0000313" key="3">
    <source>
        <dbReference type="EMBL" id="MDR6300582.1"/>
    </source>
</evidence>
<evidence type="ECO:0000259" key="2">
    <source>
        <dbReference type="Pfam" id="PF18990"/>
    </source>
</evidence>
<keyword evidence="1" id="KW-0732">Signal</keyword>
<feature type="domain" description="DUF5723" evidence="2">
    <location>
        <begin position="40"/>
        <end position="421"/>
    </location>
</feature>
<proteinExistence type="predicted"/>
<accession>A0ABU1K6F0</accession>
<dbReference type="RefSeq" id="WP_309727486.1">
    <property type="nucleotide sequence ID" value="NZ_JAVDQA010000002.1"/>
</dbReference>
<feature type="chain" id="PRO_5045331180" description="DUF5723 domain-containing protein" evidence="1">
    <location>
        <begin position="19"/>
        <end position="451"/>
    </location>
</feature>
<dbReference type="Proteomes" id="UP001257659">
    <property type="component" value="Unassembled WGS sequence"/>
</dbReference>
<dbReference type="EMBL" id="JAVDQA010000002">
    <property type="protein sequence ID" value="MDR6300582.1"/>
    <property type="molecule type" value="Genomic_DNA"/>
</dbReference>
<sequence length="451" mass="50297">MKKFLPYLLFFIPFCMFAQDHFLGINTSRKTSLLNADNNPAELTNLSNKVDISLIHISTLASNNKINMIDFLDSDKEFDDYKNDLLSENDPFSITINLQIIGPGVAYRIENWGFGIKTTVNAHISLTDIDPKLIDIIEEDIPQIDDLNTNDNQRITAIGYETIDFSVARNIFDHEIAKLSAGITFKLLFGEAYANGGIDKLNATIEKNENDDIILRDANARIDVAYAGLLGESFDDFNYNYLSSGVSGLGVDFGLNYLLKNEQKKYPYKLNLGLSIKNIGGLTFNKNAERQVYELNIPDTEDFDASQFEDVDNAEEVIKIIENSNYFSSSFTQNNVKVNLPTSLNIYADYQVHGNFFASFQMKQSLVKNSKNSVLPSYSSYAIIPRYSSKGFETYLPLSVSTISDFSAGLGFRFGGFFYLGSSSAISALASNQLKQIDLQLGFRIGIGSSS</sequence>
<reference evidence="3 4" key="1">
    <citation type="submission" date="2023-07" db="EMBL/GenBank/DDBJ databases">
        <title>Genomic Encyclopedia of Type Strains, Phase IV (KMG-IV): sequencing the most valuable type-strain genomes for metagenomic binning, comparative biology and taxonomic classification.</title>
        <authorList>
            <person name="Goeker M."/>
        </authorList>
    </citation>
    <scope>NUCLEOTIDE SEQUENCE [LARGE SCALE GENOMIC DNA]</scope>
    <source>
        <strain evidence="3 4">DSM 102814</strain>
    </source>
</reference>
<dbReference type="InterPro" id="IPR043781">
    <property type="entry name" value="DUF5723"/>
</dbReference>
<comment type="caution">
    <text evidence="3">The sequence shown here is derived from an EMBL/GenBank/DDBJ whole genome shotgun (WGS) entry which is preliminary data.</text>
</comment>
<organism evidence="3 4">
    <name type="scientific">Mesonia maritima</name>
    <dbReference type="NCBI Taxonomy" id="1793873"/>
    <lineage>
        <taxon>Bacteria</taxon>
        <taxon>Pseudomonadati</taxon>
        <taxon>Bacteroidota</taxon>
        <taxon>Flavobacteriia</taxon>
        <taxon>Flavobacteriales</taxon>
        <taxon>Flavobacteriaceae</taxon>
        <taxon>Mesonia</taxon>
    </lineage>
</organism>
<protein>
    <recommendedName>
        <fullName evidence="2">DUF5723 domain-containing protein</fullName>
    </recommendedName>
</protein>
<gene>
    <name evidence="3" type="ORF">GGR31_001213</name>
</gene>
<evidence type="ECO:0000256" key="1">
    <source>
        <dbReference type="SAM" id="SignalP"/>
    </source>
</evidence>